<feature type="domain" description="PAC" evidence="2">
    <location>
        <begin position="90"/>
        <end position="142"/>
    </location>
</feature>
<dbReference type="EMBL" id="JAUSUO010000001">
    <property type="protein sequence ID" value="MDQ0342015.1"/>
    <property type="molecule type" value="Genomic_DNA"/>
</dbReference>
<evidence type="ECO:0000259" key="1">
    <source>
        <dbReference type="PROSITE" id="PS50112"/>
    </source>
</evidence>
<evidence type="ECO:0000313" key="5">
    <source>
        <dbReference type="EMBL" id="MDQ0342015.1"/>
    </source>
</evidence>
<dbReference type="Gene3D" id="3.30.70.270">
    <property type="match status" value="1"/>
</dbReference>
<dbReference type="Pfam" id="PF00563">
    <property type="entry name" value="EAL"/>
    <property type="match status" value="1"/>
</dbReference>
<dbReference type="Pfam" id="PF13426">
    <property type="entry name" value="PAS_9"/>
    <property type="match status" value="1"/>
</dbReference>
<dbReference type="InterPro" id="IPR001633">
    <property type="entry name" value="EAL_dom"/>
</dbReference>
<dbReference type="InterPro" id="IPR052155">
    <property type="entry name" value="Biofilm_reg_signaling"/>
</dbReference>
<keyword evidence="6" id="KW-1185">Reference proteome</keyword>
<dbReference type="PANTHER" id="PTHR44757:SF2">
    <property type="entry name" value="BIOFILM ARCHITECTURE MAINTENANCE PROTEIN MBAA"/>
    <property type="match status" value="1"/>
</dbReference>
<dbReference type="PROSITE" id="PS50113">
    <property type="entry name" value="PAC"/>
    <property type="match status" value="1"/>
</dbReference>
<dbReference type="SMART" id="SM00086">
    <property type="entry name" value="PAC"/>
    <property type="match status" value="1"/>
</dbReference>
<comment type="caution">
    <text evidence="5">The sequence shown here is derived from an EMBL/GenBank/DDBJ whole genome shotgun (WGS) entry which is preliminary data.</text>
</comment>
<organism evidence="5 6">
    <name type="scientific">Lederbergia wuyishanensis</name>
    <dbReference type="NCBI Taxonomy" id="1347903"/>
    <lineage>
        <taxon>Bacteria</taxon>
        <taxon>Bacillati</taxon>
        <taxon>Bacillota</taxon>
        <taxon>Bacilli</taxon>
        <taxon>Bacillales</taxon>
        <taxon>Bacillaceae</taxon>
        <taxon>Lederbergia</taxon>
    </lineage>
</organism>
<feature type="domain" description="EAL" evidence="3">
    <location>
        <begin position="316"/>
        <end position="566"/>
    </location>
</feature>
<dbReference type="InterPro" id="IPR000160">
    <property type="entry name" value="GGDEF_dom"/>
</dbReference>
<dbReference type="InterPro" id="IPR000014">
    <property type="entry name" value="PAS"/>
</dbReference>
<dbReference type="PROSITE" id="PS50883">
    <property type="entry name" value="EAL"/>
    <property type="match status" value="1"/>
</dbReference>
<dbReference type="Gene3D" id="3.20.20.450">
    <property type="entry name" value="EAL domain"/>
    <property type="match status" value="1"/>
</dbReference>
<dbReference type="InterPro" id="IPR043128">
    <property type="entry name" value="Rev_trsase/Diguanyl_cyclase"/>
</dbReference>
<dbReference type="Pfam" id="PF00990">
    <property type="entry name" value="GGDEF"/>
    <property type="match status" value="1"/>
</dbReference>
<dbReference type="Proteomes" id="UP001232343">
    <property type="component" value="Unassembled WGS sequence"/>
</dbReference>
<evidence type="ECO:0000259" key="2">
    <source>
        <dbReference type="PROSITE" id="PS50113"/>
    </source>
</evidence>
<dbReference type="InterPro" id="IPR001610">
    <property type="entry name" value="PAC"/>
</dbReference>
<dbReference type="RefSeq" id="WP_244680211.1">
    <property type="nucleotide sequence ID" value="NZ_JALIRM010000001.1"/>
</dbReference>
<feature type="domain" description="GGDEF" evidence="4">
    <location>
        <begin position="174"/>
        <end position="307"/>
    </location>
</feature>
<dbReference type="PROSITE" id="PS50887">
    <property type="entry name" value="GGDEF"/>
    <property type="match status" value="1"/>
</dbReference>
<evidence type="ECO:0000313" key="6">
    <source>
        <dbReference type="Proteomes" id="UP001232343"/>
    </source>
</evidence>
<accession>A0ABU0D0U9</accession>
<evidence type="ECO:0000259" key="3">
    <source>
        <dbReference type="PROSITE" id="PS50883"/>
    </source>
</evidence>
<dbReference type="SUPFAM" id="SSF55785">
    <property type="entry name" value="PYP-like sensor domain (PAS domain)"/>
    <property type="match status" value="1"/>
</dbReference>
<dbReference type="NCBIfam" id="TIGR00229">
    <property type="entry name" value="sensory_box"/>
    <property type="match status" value="1"/>
</dbReference>
<sequence length="571" mass="65076">MDDITAQQIHTDHVLYELNISAKILEQISEGVMVVNVKRQIIYINSAFEIVTGYNRKEVYLQNPRILQSGLHDKHFYHKLWETISSKGSWSGEIWNKRKNGELFLEWLTISEVRDSEGIVQGYIGVFSDITDRKKAEDELRKLAHYDALTGVPNRHSFTERFSDLLYISQQFNQKLALLFLDLDRFKQINDSLGHEAGDKLLIHVAGRLQELIKNKDVIARIGGDEFVIILSNIKHQREAVHIAKKIIESLTKSFIIDGQEVYITTSIGISFYPNDGDSSEILLKKADKAMYMSKLNGRNQYEIYHEGISHTDKSQIKMAAQLRNALIKNELSLIYQPFLNARSRKIEGVEAYCFWKSGVTPDELILLAEESGLIISLANWVLRQASEDIKHIHLAGFTGIRTTVNISPLHFQQEDFVKDIKFAIENSNIPARAIELELAEGVIMPQASIAKRKLVDLKKLGVKLTIDGFGAGYSSLSYLNRFPIDKLKIDKSFIENLGKYEDDASIVEAIIQLGKHLHLQVAADGVLNDKQYKLLKHLDCDMMQGNYICPPLQLQELIELLNEWDPSQIL</sequence>
<dbReference type="PANTHER" id="PTHR44757">
    <property type="entry name" value="DIGUANYLATE CYCLASE DGCP"/>
    <property type="match status" value="1"/>
</dbReference>
<dbReference type="Gene3D" id="3.30.450.20">
    <property type="entry name" value="PAS domain"/>
    <property type="match status" value="1"/>
</dbReference>
<reference evidence="5 6" key="1">
    <citation type="submission" date="2023-07" db="EMBL/GenBank/DDBJ databases">
        <title>Genomic Encyclopedia of Type Strains, Phase IV (KMG-IV): sequencing the most valuable type-strain genomes for metagenomic binning, comparative biology and taxonomic classification.</title>
        <authorList>
            <person name="Goeker M."/>
        </authorList>
    </citation>
    <scope>NUCLEOTIDE SEQUENCE [LARGE SCALE GENOMIC DNA]</scope>
    <source>
        <strain evidence="5 6">DSM 27848</strain>
    </source>
</reference>
<dbReference type="InterPro" id="IPR000700">
    <property type="entry name" value="PAS-assoc_C"/>
</dbReference>
<dbReference type="InterPro" id="IPR035919">
    <property type="entry name" value="EAL_sf"/>
</dbReference>
<dbReference type="NCBIfam" id="TIGR00254">
    <property type="entry name" value="GGDEF"/>
    <property type="match status" value="1"/>
</dbReference>
<dbReference type="SUPFAM" id="SSF141868">
    <property type="entry name" value="EAL domain-like"/>
    <property type="match status" value="1"/>
</dbReference>
<dbReference type="CDD" id="cd01949">
    <property type="entry name" value="GGDEF"/>
    <property type="match status" value="1"/>
</dbReference>
<dbReference type="SUPFAM" id="SSF55073">
    <property type="entry name" value="Nucleotide cyclase"/>
    <property type="match status" value="1"/>
</dbReference>
<dbReference type="SMART" id="SM00267">
    <property type="entry name" value="GGDEF"/>
    <property type="match status" value="1"/>
</dbReference>
<evidence type="ECO:0000259" key="4">
    <source>
        <dbReference type="PROSITE" id="PS50887"/>
    </source>
</evidence>
<dbReference type="SMART" id="SM00052">
    <property type="entry name" value="EAL"/>
    <property type="match status" value="1"/>
</dbReference>
<dbReference type="PROSITE" id="PS50112">
    <property type="entry name" value="PAS"/>
    <property type="match status" value="1"/>
</dbReference>
<dbReference type="InterPro" id="IPR029787">
    <property type="entry name" value="Nucleotide_cyclase"/>
</dbReference>
<proteinExistence type="predicted"/>
<gene>
    <name evidence="5" type="ORF">J2S14_000808</name>
</gene>
<protein>
    <submittedName>
        <fullName evidence="5">Diguanylate cyclase (GGDEF)-like protein/PAS domain S-box-containing protein</fullName>
    </submittedName>
</protein>
<dbReference type="CDD" id="cd00130">
    <property type="entry name" value="PAS"/>
    <property type="match status" value="1"/>
</dbReference>
<name>A0ABU0D0U9_9BACI</name>
<feature type="domain" description="PAS" evidence="1">
    <location>
        <begin position="23"/>
        <end position="59"/>
    </location>
</feature>
<dbReference type="CDD" id="cd01948">
    <property type="entry name" value="EAL"/>
    <property type="match status" value="1"/>
</dbReference>
<dbReference type="InterPro" id="IPR035965">
    <property type="entry name" value="PAS-like_dom_sf"/>
</dbReference>